<evidence type="ECO:0000313" key="7">
    <source>
        <dbReference type="Proteomes" id="UP000613580"/>
    </source>
</evidence>
<reference evidence="6" key="1">
    <citation type="submission" date="2020-05" db="EMBL/GenBank/DDBJ databases">
        <title>Mycena genomes resolve the evolution of fungal bioluminescence.</title>
        <authorList>
            <person name="Tsai I.J."/>
        </authorList>
    </citation>
    <scope>NUCLEOTIDE SEQUENCE</scope>
    <source>
        <strain evidence="6">110903Hualien_Pintung</strain>
    </source>
</reference>
<dbReference type="EMBL" id="JACAZE010000005">
    <property type="protein sequence ID" value="KAF7317014.1"/>
    <property type="molecule type" value="Genomic_DNA"/>
</dbReference>
<evidence type="ECO:0000313" key="6">
    <source>
        <dbReference type="EMBL" id="KAF7317014.1"/>
    </source>
</evidence>
<keyword evidence="4" id="KW-0378">Hydrolase</keyword>
<comment type="similarity">
    <text evidence="1">Belongs to the peptidase S28 family.</text>
</comment>
<keyword evidence="3" id="KW-0732">Signal</keyword>
<dbReference type="GO" id="GO:0008239">
    <property type="term" value="F:dipeptidyl-peptidase activity"/>
    <property type="evidence" value="ECO:0007669"/>
    <property type="project" value="TreeGrafter"/>
</dbReference>
<dbReference type="InterPro" id="IPR008758">
    <property type="entry name" value="Peptidase_S28"/>
</dbReference>
<dbReference type="PANTHER" id="PTHR11010:SF23">
    <property type="entry name" value="SERINE PEPTIDASE"/>
    <property type="match status" value="1"/>
</dbReference>
<keyword evidence="2" id="KW-0645">Protease</keyword>
<evidence type="ECO:0000256" key="2">
    <source>
        <dbReference type="ARBA" id="ARBA00022670"/>
    </source>
</evidence>
<dbReference type="Pfam" id="PF05577">
    <property type="entry name" value="Peptidase_S28"/>
    <property type="match status" value="1"/>
</dbReference>
<dbReference type="PANTHER" id="PTHR11010">
    <property type="entry name" value="PROTEASE S28 PRO-X CARBOXYPEPTIDASE-RELATED"/>
    <property type="match status" value="1"/>
</dbReference>
<evidence type="ECO:0000256" key="3">
    <source>
        <dbReference type="ARBA" id="ARBA00022729"/>
    </source>
</evidence>
<comment type="caution">
    <text evidence="6">The sequence shown here is derived from an EMBL/GenBank/DDBJ whole genome shotgun (WGS) entry which is preliminary data.</text>
</comment>
<dbReference type="GO" id="GO:0070008">
    <property type="term" value="F:serine-type exopeptidase activity"/>
    <property type="evidence" value="ECO:0007669"/>
    <property type="project" value="InterPro"/>
</dbReference>
<evidence type="ECO:0000256" key="1">
    <source>
        <dbReference type="ARBA" id="ARBA00011079"/>
    </source>
</evidence>
<dbReference type="Gene3D" id="3.40.50.1820">
    <property type="entry name" value="alpha/beta hydrolase"/>
    <property type="match status" value="2"/>
</dbReference>
<gene>
    <name evidence="6" type="ORF">HMN09_00435800</name>
</gene>
<dbReference type="AlphaFoldDB" id="A0A8H6TGW4"/>
<keyword evidence="5" id="KW-0325">Glycoprotein</keyword>
<sequence length="561" mass="61300">MNGNLMIPVIGAADHMVPILNTIILPTILRPLPFLSAMRSLVPALLSFLPLVIARSPPFLPKPPKQPPYAFTDPDATGVTADARAAPTAYFFDQFLDHSNPSLGTFKQRFWFYDGYYKEGGPIVLFNAGEEDASLYTGYLQNGTITGAMAYATGGATIVMEHRYWGESIPFANYSTANMRYFTLENAIQDFATFALNVKLPFKTGTVAKPPPTTAWILNGGSYPGALAAYVKNAFPELFYASYATSAPVQAISDFYSYFLPISAGLPANCSADMKRVISHWDSVMTKGTAADQKALLSVFGLQNVTHTVDAASALQIAPWSWQDIEPTAGAGQTIFEFCDTLEVKDGVSAGPDGQGLDYALAQWGAWQIQTNVGECGESYPGDDCYGTFDPNASFYTDIDTSNTYRPWMWLICTQLGFWQDGDTSASAGSLVSTQVTAAYWERQCPLWFPEEDGVAVPASAPVNEMNLLFGGWNIKFNPFVDRLLWVNGEFDPWRDPGVASQLPQAPKFVSTSAQPILVVKTGVHCWDMITSSALGNPNTAVVFNQVVAQITTWMKEFKAY</sequence>
<protein>
    <recommendedName>
        <fullName evidence="8">Peptidase S28</fullName>
    </recommendedName>
</protein>
<evidence type="ECO:0000256" key="5">
    <source>
        <dbReference type="ARBA" id="ARBA00023180"/>
    </source>
</evidence>
<accession>A0A8H6TGW4</accession>
<dbReference type="OrthoDB" id="1735038at2759"/>
<proteinExistence type="inferred from homology"/>
<dbReference type="Proteomes" id="UP000613580">
    <property type="component" value="Unassembled WGS sequence"/>
</dbReference>
<dbReference type="InterPro" id="IPR029058">
    <property type="entry name" value="AB_hydrolase_fold"/>
</dbReference>
<evidence type="ECO:0008006" key="8">
    <source>
        <dbReference type="Google" id="ProtNLM"/>
    </source>
</evidence>
<name>A0A8H6TGW4_MYCCL</name>
<keyword evidence="7" id="KW-1185">Reference proteome</keyword>
<dbReference type="GO" id="GO:0006508">
    <property type="term" value="P:proteolysis"/>
    <property type="evidence" value="ECO:0007669"/>
    <property type="project" value="UniProtKB-KW"/>
</dbReference>
<evidence type="ECO:0000256" key="4">
    <source>
        <dbReference type="ARBA" id="ARBA00022801"/>
    </source>
</evidence>
<organism evidence="6 7">
    <name type="scientific">Mycena chlorophos</name>
    <name type="common">Agaric fungus</name>
    <name type="synonym">Agaricus chlorophos</name>
    <dbReference type="NCBI Taxonomy" id="658473"/>
    <lineage>
        <taxon>Eukaryota</taxon>
        <taxon>Fungi</taxon>
        <taxon>Dikarya</taxon>
        <taxon>Basidiomycota</taxon>
        <taxon>Agaricomycotina</taxon>
        <taxon>Agaricomycetes</taxon>
        <taxon>Agaricomycetidae</taxon>
        <taxon>Agaricales</taxon>
        <taxon>Marasmiineae</taxon>
        <taxon>Mycenaceae</taxon>
        <taxon>Mycena</taxon>
    </lineage>
</organism>